<keyword evidence="2" id="KW-1185">Reference proteome</keyword>
<dbReference type="STRING" id="199890.A0A182PWQ2"/>
<reference evidence="2" key="1">
    <citation type="submission" date="2013-03" db="EMBL/GenBank/DDBJ databases">
        <title>The Genome Sequence of Anopheles epiroticus epiroticus2.</title>
        <authorList>
            <consortium name="The Broad Institute Genomics Platform"/>
            <person name="Neafsey D.E."/>
            <person name="Howell P."/>
            <person name="Walker B."/>
            <person name="Young S.K."/>
            <person name="Zeng Q."/>
            <person name="Gargeya S."/>
            <person name="Fitzgerald M."/>
            <person name="Haas B."/>
            <person name="Abouelleil A."/>
            <person name="Allen A.W."/>
            <person name="Alvarado L."/>
            <person name="Arachchi H.M."/>
            <person name="Berlin A.M."/>
            <person name="Chapman S.B."/>
            <person name="Gainer-Dewar J."/>
            <person name="Goldberg J."/>
            <person name="Griggs A."/>
            <person name="Gujja S."/>
            <person name="Hansen M."/>
            <person name="Howarth C."/>
            <person name="Imamovic A."/>
            <person name="Ireland A."/>
            <person name="Larimer J."/>
            <person name="McCowan C."/>
            <person name="Murphy C."/>
            <person name="Pearson M."/>
            <person name="Poon T.W."/>
            <person name="Priest M."/>
            <person name="Roberts A."/>
            <person name="Saif S."/>
            <person name="Shea T."/>
            <person name="Sisk P."/>
            <person name="Sykes S."/>
            <person name="Wortman J."/>
            <person name="Nusbaum C."/>
            <person name="Birren B."/>
        </authorList>
    </citation>
    <scope>NUCLEOTIDE SEQUENCE [LARGE SCALE GENOMIC DNA]</scope>
    <source>
        <strain evidence="2">Epiroticus2</strain>
    </source>
</reference>
<protein>
    <recommendedName>
        <fullName evidence="3">Transposase domain-containing protein</fullName>
    </recommendedName>
</protein>
<dbReference type="Proteomes" id="UP000075885">
    <property type="component" value="Unassembled WGS sequence"/>
</dbReference>
<dbReference type="PANTHER" id="PTHR33053">
    <property type="entry name" value="PROTEIN, PUTATIVE-RELATED"/>
    <property type="match status" value="1"/>
</dbReference>
<dbReference type="PANTHER" id="PTHR33053:SF9">
    <property type="entry name" value="AGAP000105-PA"/>
    <property type="match status" value="1"/>
</dbReference>
<evidence type="ECO:0008006" key="3">
    <source>
        <dbReference type="Google" id="ProtNLM"/>
    </source>
</evidence>
<evidence type="ECO:0000313" key="1">
    <source>
        <dbReference type="EnsemblMetazoa" id="AEPI011389-PA"/>
    </source>
</evidence>
<organism evidence="1 2">
    <name type="scientific">Anopheles epiroticus</name>
    <dbReference type="NCBI Taxonomy" id="199890"/>
    <lineage>
        <taxon>Eukaryota</taxon>
        <taxon>Metazoa</taxon>
        <taxon>Ecdysozoa</taxon>
        <taxon>Arthropoda</taxon>
        <taxon>Hexapoda</taxon>
        <taxon>Insecta</taxon>
        <taxon>Pterygota</taxon>
        <taxon>Neoptera</taxon>
        <taxon>Endopterygota</taxon>
        <taxon>Diptera</taxon>
        <taxon>Nematocera</taxon>
        <taxon>Culicoidea</taxon>
        <taxon>Culicidae</taxon>
        <taxon>Anophelinae</taxon>
        <taxon>Anopheles</taxon>
    </lineage>
</organism>
<reference evidence="1" key="2">
    <citation type="submission" date="2020-05" db="UniProtKB">
        <authorList>
            <consortium name="EnsemblMetazoa"/>
        </authorList>
    </citation>
    <scope>IDENTIFICATION</scope>
    <source>
        <strain evidence="1">Epiroticus2</strain>
    </source>
</reference>
<dbReference type="EnsemblMetazoa" id="AEPI011389-RA">
    <property type="protein sequence ID" value="AEPI011389-PA"/>
    <property type="gene ID" value="AEPI011389"/>
</dbReference>
<sequence>MQKDPYAGNTFEECLRIWALETGQTLHAVNLLLQHLRKHTYSDLPTDARTLLKPPSATIEEREIVPIPGGQLWYQGVKRCLQLYFSSSSPPDSGFCVDFFFDGLPLYKSSKKQFWPILMKIHNMPQLPVMTVVIYRGELKPLFVKDYLRPFVIEVNELQTKGPKNGGRMYWVSLRAIITDSPARSYIKGVKGHNAIWGCHKCKSQTEVMPGSARRFYPYNADSQPRTDALFRAGAYSQHIVNPTPLSDLIKCDLIRTIVVSDRLHLIDQGVMKKLLKLWTQGISGCVAK</sequence>
<dbReference type="VEuPathDB" id="VectorBase:AEPI011389"/>
<proteinExistence type="predicted"/>
<evidence type="ECO:0000313" key="2">
    <source>
        <dbReference type="Proteomes" id="UP000075885"/>
    </source>
</evidence>
<name>A0A182PWQ2_9DIPT</name>
<accession>A0A182PWQ2</accession>
<dbReference type="AlphaFoldDB" id="A0A182PWQ2"/>